<dbReference type="AlphaFoldDB" id="V5CYZ3"/>
<organism evidence="2 3">
    <name type="scientific">Trypanosoma cruzi Dm28c</name>
    <dbReference type="NCBI Taxonomy" id="1416333"/>
    <lineage>
        <taxon>Eukaryota</taxon>
        <taxon>Discoba</taxon>
        <taxon>Euglenozoa</taxon>
        <taxon>Kinetoplastea</taxon>
        <taxon>Metakinetoplastina</taxon>
        <taxon>Trypanosomatida</taxon>
        <taxon>Trypanosomatidae</taxon>
        <taxon>Trypanosoma</taxon>
        <taxon>Schizotrypanum</taxon>
    </lineage>
</organism>
<proteinExistence type="predicted"/>
<sequence>MSSRSHTENVLGYMRESCACTFHSHRCVYVSLKRSNKHTSNTIGHMFSPHRQPTQEELFASEVQPISNKKSNGVHTAHPYIRIEPLKWIFSYWASNAECRPRRRKRSRLAAQRRPHRKSIECCHGGSRDKQKKQRTGTSSSSSVITESRGRACSPSVSLLRSLPPREASRGVSGHPGRIHFSSGDGYD</sequence>
<name>V5CYZ3_TRYCR</name>
<dbReference type="Proteomes" id="UP000017861">
    <property type="component" value="Unassembled WGS sequence"/>
</dbReference>
<comment type="caution">
    <text evidence="2">The sequence shown here is derived from an EMBL/GenBank/DDBJ whole genome shotgun (WGS) entry which is preliminary data.</text>
</comment>
<reference evidence="2 3" key="1">
    <citation type="journal article" date="2014" name="Genome Announc.">
        <title>Trypanosoma cruzi Clone Dm28c Draft Genome Sequence.</title>
        <authorList>
            <person name="Grisard E.C."/>
            <person name="Teixeira S.M."/>
            <person name="de Almeida L.G."/>
            <person name="Stoco P.H."/>
            <person name="Gerber A.L."/>
            <person name="Talavera-Lopez C."/>
            <person name="Lima O.C."/>
            <person name="Andersson B."/>
            <person name="de Vasconcelos A.T."/>
        </authorList>
    </citation>
    <scope>NUCLEOTIDE SEQUENCE [LARGE SCALE GENOMIC DNA]</scope>
    <source>
        <strain evidence="2 3">Dm28c</strain>
    </source>
</reference>
<dbReference type="EMBL" id="AYLP01000467">
    <property type="protein sequence ID" value="ESS60456.1"/>
    <property type="molecule type" value="Genomic_DNA"/>
</dbReference>
<accession>V5CYZ3</accession>
<protein>
    <submittedName>
        <fullName evidence="2">Uncharacterized protein</fullName>
    </submittedName>
</protein>
<feature type="compositionally biased region" description="Basic and acidic residues" evidence="1">
    <location>
        <begin position="118"/>
        <end position="129"/>
    </location>
</feature>
<feature type="region of interest" description="Disordered" evidence="1">
    <location>
        <begin position="103"/>
        <end position="188"/>
    </location>
</feature>
<evidence type="ECO:0000256" key="1">
    <source>
        <dbReference type="SAM" id="MobiDB-lite"/>
    </source>
</evidence>
<feature type="compositionally biased region" description="Basic residues" evidence="1">
    <location>
        <begin position="103"/>
        <end position="117"/>
    </location>
</feature>
<dbReference type="VEuPathDB" id="TriTrypDB:TCDM_12015"/>
<evidence type="ECO:0000313" key="3">
    <source>
        <dbReference type="Proteomes" id="UP000017861"/>
    </source>
</evidence>
<gene>
    <name evidence="2" type="ORF">TCDM_12015</name>
</gene>
<evidence type="ECO:0000313" key="2">
    <source>
        <dbReference type="EMBL" id="ESS60456.1"/>
    </source>
</evidence>
<feature type="compositionally biased region" description="Low complexity" evidence="1">
    <location>
        <begin position="154"/>
        <end position="166"/>
    </location>
</feature>